<dbReference type="OrthoDB" id="443682at2759"/>
<dbReference type="PANTHER" id="PTHR47524">
    <property type="entry name" value="20S RRNA ACCUMULATION PROTEIN 4"/>
    <property type="match status" value="1"/>
</dbReference>
<feature type="region of interest" description="Disordered" evidence="1">
    <location>
        <begin position="236"/>
        <end position="262"/>
    </location>
</feature>
<proteinExistence type="predicted"/>
<gene>
    <name evidence="3" type="ORF">EVG20_g694</name>
</gene>
<evidence type="ECO:0000313" key="4">
    <source>
        <dbReference type="Proteomes" id="UP000298327"/>
    </source>
</evidence>
<dbReference type="STRING" id="205917.A0A4Y9ZCV5"/>
<dbReference type="EMBL" id="SEOQ01000018">
    <property type="protein sequence ID" value="TFY72314.1"/>
    <property type="molecule type" value="Genomic_DNA"/>
</dbReference>
<organism evidence="3 4">
    <name type="scientific">Dentipellis fragilis</name>
    <dbReference type="NCBI Taxonomy" id="205917"/>
    <lineage>
        <taxon>Eukaryota</taxon>
        <taxon>Fungi</taxon>
        <taxon>Dikarya</taxon>
        <taxon>Basidiomycota</taxon>
        <taxon>Agaricomycotina</taxon>
        <taxon>Agaricomycetes</taxon>
        <taxon>Russulales</taxon>
        <taxon>Hericiaceae</taxon>
        <taxon>Dentipellis</taxon>
    </lineage>
</organism>
<evidence type="ECO:0000313" key="3">
    <source>
        <dbReference type="EMBL" id="TFY72314.1"/>
    </source>
</evidence>
<accession>A0A4Y9ZCV5</accession>
<dbReference type="AlphaFoldDB" id="A0A4Y9ZCV5"/>
<sequence>MAALAMDDSDWSSSDEEATRDVETSVLLGVPDGPVETDSDLTDAAVSRIGGLPVGLIPVMSIHTEYIDYCRQCSGPMELLVELWCPFEGSAYDRALYIWGCGQGDCQKKDGSIRAWRGLRYNEIYARKIKSKIIRKTAPEESIASVGAEKSNPFALGKQAAAPSGGLGTSIFGGPPSEVKGDSDDSRGVDPDPDSDSESSIVVALASSTLSDSPWRMAPYHPAQYLSTLSEYIPPPKKAKRIPSHADEQENEDGNTWSSEKYENSMDTDHIFERFTDRVALEPEQCVRLFVHDMEHQTSTMVTKADFKVNDIARRVFDSVPPCPFCHSKRVFECQLMPNLINVFKERAQADEKMTDEERRKDVELLLKGTKGRGMDWGTVMVFSCEKDCCPGTDGKPGAYGWMEEAVLVQWDD</sequence>
<reference evidence="3 4" key="1">
    <citation type="submission" date="2019-02" db="EMBL/GenBank/DDBJ databases">
        <title>Genome sequencing of the rare red list fungi Dentipellis fragilis.</title>
        <authorList>
            <person name="Buettner E."/>
            <person name="Kellner H."/>
        </authorList>
    </citation>
    <scope>NUCLEOTIDE SEQUENCE [LARGE SCALE GENOMIC DNA]</scope>
    <source>
        <strain evidence="3 4">DSM 105465</strain>
    </source>
</reference>
<dbReference type="PANTHER" id="PTHR47524:SF1">
    <property type="entry name" value="20S RRNA ACCUMULATION PROTEIN 4"/>
    <property type="match status" value="1"/>
</dbReference>
<dbReference type="Pfam" id="PF04194">
    <property type="entry name" value="PDCD2_C"/>
    <property type="match status" value="1"/>
</dbReference>
<evidence type="ECO:0000259" key="2">
    <source>
        <dbReference type="Pfam" id="PF04194"/>
    </source>
</evidence>
<dbReference type="GO" id="GO:0030490">
    <property type="term" value="P:maturation of SSU-rRNA"/>
    <property type="evidence" value="ECO:0007669"/>
    <property type="project" value="TreeGrafter"/>
</dbReference>
<comment type="caution">
    <text evidence="3">The sequence shown here is derived from an EMBL/GenBank/DDBJ whole genome shotgun (WGS) entry which is preliminary data.</text>
</comment>
<name>A0A4Y9ZCV5_9AGAM</name>
<keyword evidence="4" id="KW-1185">Reference proteome</keyword>
<protein>
    <recommendedName>
        <fullName evidence="2">Programmed cell death protein 2 C-terminal domain-containing protein</fullName>
    </recommendedName>
</protein>
<feature type="compositionally biased region" description="Basic and acidic residues" evidence="1">
    <location>
        <begin position="179"/>
        <end position="190"/>
    </location>
</feature>
<dbReference type="Proteomes" id="UP000298327">
    <property type="component" value="Unassembled WGS sequence"/>
</dbReference>
<feature type="domain" description="Programmed cell death protein 2 C-terminal" evidence="2">
    <location>
        <begin position="269"/>
        <end position="411"/>
    </location>
</feature>
<feature type="region of interest" description="Disordered" evidence="1">
    <location>
        <begin position="166"/>
        <end position="200"/>
    </location>
</feature>
<dbReference type="InterPro" id="IPR007320">
    <property type="entry name" value="PDCD2_C"/>
</dbReference>
<dbReference type="GO" id="GO:0005737">
    <property type="term" value="C:cytoplasm"/>
    <property type="evidence" value="ECO:0007669"/>
    <property type="project" value="InterPro"/>
</dbReference>
<evidence type="ECO:0000256" key="1">
    <source>
        <dbReference type="SAM" id="MobiDB-lite"/>
    </source>
</evidence>